<proteinExistence type="predicted"/>
<feature type="compositionally biased region" description="Polar residues" evidence="1">
    <location>
        <begin position="225"/>
        <end position="234"/>
    </location>
</feature>
<feature type="region of interest" description="Disordered" evidence="1">
    <location>
        <begin position="224"/>
        <end position="300"/>
    </location>
</feature>
<evidence type="ECO:0000313" key="4">
    <source>
        <dbReference type="EMBL" id="PPQ79333.1"/>
    </source>
</evidence>
<feature type="compositionally biased region" description="Polar residues" evidence="1">
    <location>
        <begin position="411"/>
        <end position="425"/>
    </location>
</feature>
<comment type="caution">
    <text evidence="4">The sequence shown here is derived from an EMBL/GenBank/DDBJ whole genome shotgun (WGS) entry which is preliminary data.</text>
</comment>
<evidence type="ECO:0000313" key="5">
    <source>
        <dbReference type="Proteomes" id="UP000283269"/>
    </source>
</evidence>
<dbReference type="AlphaFoldDB" id="A0A409WLA3"/>
<evidence type="ECO:0000256" key="1">
    <source>
        <dbReference type="SAM" id="MobiDB-lite"/>
    </source>
</evidence>
<feature type="domain" description="EH" evidence="2">
    <location>
        <begin position="12"/>
        <end position="98"/>
    </location>
</feature>
<feature type="compositionally biased region" description="Pro residues" evidence="1">
    <location>
        <begin position="393"/>
        <end position="403"/>
    </location>
</feature>
<feature type="domain" description="EH" evidence="2">
    <location>
        <begin position="311"/>
        <end position="400"/>
    </location>
</feature>
<evidence type="ECO:0000259" key="3">
    <source>
        <dbReference type="PROSITE" id="PS50222"/>
    </source>
</evidence>
<reference evidence="4 5" key="1">
    <citation type="journal article" date="2018" name="Evol. Lett.">
        <title>Horizontal gene cluster transfer increased hallucinogenic mushroom diversity.</title>
        <authorList>
            <person name="Reynolds H.T."/>
            <person name="Vijayakumar V."/>
            <person name="Gluck-Thaler E."/>
            <person name="Korotkin H.B."/>
            <person name="Matheny P.B."/>
            <person name="Slot J.C."/>
        </authorList>
    </citation>
    <scope>NUCLEOTIDE SEQUENCE [LARGE SCALE GENOMIC DNA]</scope>
    <source>
        <strain evidence="4 5">2631</strain>
    </source>
</reference>
<keyword evidence="5" id="KW-1185">Reference proteome</keyword>
<dbReference type="GO" id="GO:0005886">
    <property type="term" value="C:plasma membrane"/>
    <property type="evidence" value="ECO:0007669"/>
    <property type="project" value="TreeGrafter"/>
</dbReference>
<dbReference type="GO" id="GO:0016197">
    <property type="term" value="P:endosomal transport"/>
    <property type="evidence" value="ECO:0007669"/>
    <property type="project" value="TreeGrafter"/>
</dbReference>
<dbReference type="SMART" id="SM00027">
    <property type="entry name" value="EH"/>
    <property type="match status" value="3"/>
</dbReference>
<dbReference type="InterPro" id="IPR002048">
    <property type="entry name" value="EF_hand_dom"/>
</dbReference>
<dbReference type="GO" id="GO:0005737">
    <property type="term" value="C:cytoplasm"/>
    <property type="evidence" value="ECO:0007669"/>
    <property type="project" value="TreeGrafter"/>
</dbReference>
<dbReference type="InParanoid" id="A0A409WLA3"/>
<dbReference type="CDD" id="cd00052">
    <property type="entry name" value="EH"/>
    <property type="match status" value="1"/>
</dbReference>
<feature type="domain" description="EH" evidence="2">
    <location>
        <begin position="126"/>
        <end position="210"/>
    </location>
</feature>
<feature type="region of interest" description="Disordered" evidence="1">
    <location>
        <begin position="833"/>
        <end position="859"/>
    </location>
</feature>
<accession>A0A409WLA3</accession>
<dbReference type="SMART" id="SM00054">
    <property type="entry name" value="EFh"/>
    <property type="match status" value="4"/>
</dbReference>
<dbReference type="PANTHER" id="PTHR11216">
    <property type="entry name" value="EH DOMAIN"/>
    <property type="match status" value="1"/>
</dbReference>
<dbReference type="GO" id="GO:0005509">
    <property type="term" value="F:calcium ion binding"/>
    <property type="evidence" value="ECO:0007669"/>
    <property type="project" value="InterPro"/>
</dbReference>
<dbReference type="Gene3D" id="1.10.238.10">
    <property type="entry name" value="EF-hand"/>
    <property type="match status" value="3"/>
</dbReference>
<feature type="compositionally biased region" description="Polar residues" evidence="1">
    <location>
        <begin position="512"/>
        <end position="525"/>
    </location>
</feature>
<feature type="region of interest" description="Disordered" evidence="1">
    <location>
        <begin position="387"/>
        <end position="406"/>
    </location>
</feature>
<name>A0A409WLA3_PSICY</name>
<dbReference type="EMBL" id="NHYD01003377">
    <property type="protein sequence ID" value="PPQ79333.1"/>
    <property type="molecule type" value="Genomic_DNA"/>
</dbReference>
<dbReference type="Proteomes" id="UP000283269">
    <property type="component" value="Unassembled WGS sequence"/>
</dbReference>
<dbReference type="InterPro" id="IPR011992">
    <property type="entry name" value="EF-hand-dom_pair"/>
</dbReference>
<feature type="domain" description="EF-hand" evidence="3">
    <location>
        <begin position="45"/>
        <end position="80"/>
    </location>
</feature>
<feature type="compositionally biased region" description="Low complexity" evidence="1">
    <location>
        <begin position="474"/>
        <end position="500"/>
    </location>
</feature>
<dbReference type="PROSITE" id="PS50222">
    <property type="entry name" value="EF_HAND_2"/>
    <property type="match status" value="1"/>
</dbReference>
<sequence>MTSPTSSASEEEVQLASQILNMTNCQQTGVLSADAAIDIFRKSGLSFAILRDIWAIADADVSGDLTQEELAVAIRLMGWVQAGEALHDSLLQKAGPLPTLEGITDVVRKHSAASHAQHFPPINPDDVRNFKMVFLKAGPANGFLDGQKVMDSFMTSNLSYDDISKIKRLIDQNARGSLDFREFSLGMYLIQALQSCLISSVPDSFPRELFNQFPDLQPGDLKRASSYSSFSTRPTPLIPDPSTMPQVSPPLPVNVDIPTPNLKRSSTYSPSSSQHVPPPSRPNVSPPLPAKVHSLPNGDSSADTWEILPLERRESDKQFVEVDVEHKGYIDGDNAARFMLSFGLSPDDLSHIWTLADLDRNNRLTKEGFAIAMHLIRQRMAGKEVPQTLPLSLTPPPSLPQSPKPRMSVIVTSDASPNRSPTLSMKSKPPPPPPPKRDRSMSLKGPNGVAGHARPPSIPEKFPGHLSLPVTPIPSSSVLRSGPSSAVSSSTSPSIPSLLPAEQLSPFEDPLSSATAYSPSSRQYTPSPAPSPRPPDTVNTEVLEGFKRETARLSLQVESLLSQLTAQNRLRDSNEALRNENDTLKAELREMERTVSEVLSASDMNGTHELQEVDRLTAELANKEVQHENMERMLAVVTQDKEELRVSLRESQQATQKAKSEVEDLRRTINTQTEEITELKSRLSDMTKAMSEPTSTTNNRELRVLIRDVTKENDSLKGELRNMQESMEQLLLSTKFHARYDEVERENNRLKQHVQDLELIAAQSHSCGGHTGGSSSRGLEGLTRENERLKAQLRDGQRVFAELRSSSETRAVELQQKVDNLTHENNRLKIDVNATRTRQPREDNSVPPPAYDDAFVIPP</sequence>
<dbReference type="OrthoDB" id="524326at2759"/>
<evidence type="ECO:0000259" key="2">
    <source>
        <dbReference type="PROSITE" id="PS50031"/>
    </source>
</evidence>
<feature type="region of interest" description="Disordered" evidence="1">
    <location>
        <begin position="411"/>
        <end position="539"/>
    </location>
</feature>
<dbReference type="PANTHER" id="PTHR11216:SF170">
    <property type="entry name" value="DYNAMIN ASSOCIATED PROTEIN 160, ISOFORM D"/>
    <property type="match status" value="1"/>
</dbReference>
<dbReference type="GO" id="GO:0006897">
    <property type="term" value="P:endocytosis"/>
    <property type="evidence" value="ECO:0007669"/>
    <property type="project" value="TreeGrafter"/>
</dbReference>
<dbReference type="PROSITE" id="PS50031">
    <property type="entry name" value="EH"/>
    <property type="match status" value="3"/>
</dbReference>
<dbReference type="STRING" id="93625.A0A409WLA3"/>
<feature type="compositionally biased region" description="Pro residues" evidence="1">
    <location>
        <begin position="276"/>
        <end position="289"/>
    </location>
</feature>
<gene>
    <name evidence="4" type="ORF">CVT25_002563</name>
</gene>
<protein>
    <submittedName>
        <fullName evidence="4">Uncharacterized protein</fullName>
    </submittedName>
</protein>
<organism evidence="4 5">
    <name type="scientific">Psilocybe cyanescens</name>
    <dbReference type="NCBI Taxonomy" id="93625"/>
    <lineage>
        <taxon>Eukaryota</taxon>
        <taxon>Fungi</taxon>
        <taxon>Dikarya</taxon>
        <taxon>Basidiomycota</taxon>
        <taxon>Agaricomycotina</taxon>
        <taxon>Agaricomycetes</taxon>
        <taxon>Agaricomycetidae</taxon>
        <taxon>Agaricales</taxon>
        <taxon>Agaricineae</taxon>
        <taxon>Strophariaceae</taxon>
        <taxon>Psilocybe</taxon>
    </lineage>
</organism>
<dbReference type="InterPro" id="IPR000261">
    <property type="entry name" value="EH_dom"/>
</dbReference>
<dbReference type="SUPFAM" id="SSF47473">
    <property type="entry name" value="EF-hand"/>
    <property type="match status" value="3"/>
</dbReference>
<dbReference type="Pfam" id="PF12763">
    <property type="entry name" value="EH"/>
    <property type="match status" value="3"/>
</dbReference>